<feature type="compositionally biased region" description="Basic and acidic residues" evidence="1">
    <location>
        <begin position="8"/>
        <end position="25"/>
    </location>
</feature>
<organism evidence="3 4">
    <name type="scientific">Edaphochlamys debaryana</name>
    <dbReference type="NCBI Taxonomy" id="47281"/>
    <lineage>
        <taxon>Eukaryota</taxon>
        <taxon>Viridiplantae</taxon>
        <taxon>Chlorophyta</taxon>
        <taxon>core chlorophytes</taxon>
        <taxon>Chlorophyceae</taxon>
        <taxon>CS clade</taxon>
        <taxon>Chlamydomonadales</taxon>
        <taxon>Chlamydomonadales incertae sedis</taxon>
        <taxon>Edaphochlamys</taxon>
    </lineage>
</organism>
<evidence type="ECO:0000313" key="3">
    <source>
        <dbReference type="EMBL" id="KAG2486930.1"/>
    </source>
</evidence>
<evidence type="ECO:0000313" key="4">
    <source>
        <dbReference type="Proteomes" id="UP000612055"/>
    </source>
</evidence>
<dbReference type="EMBL" id="JAEHOE010000104">
    <property type="protein sequence ID" value="KAG2486930.1"/>
    <property type="molecule type" value="Genomic_DNA"/>
</dbReference>
<accession>A0A835XNV6</accession>
<evidence type="ECO:0000256" key="2">
    <source>
        <dbReference type="SAM" id="Phobius"/>
    </source>
</evidence>
<sequence>MPAVKGKARPETKDEARARKEANRKAHEQARWVMAILLGILVAVGAVIAYMAAQPPPLRQNVTESAAPPP</sequence>
<keyword evidence="2" id="KW-1133">Transmembrane helix</keyword>
<keyword evidence="2" id="KW-0472">Membrane</keyword>
<proteinExistence type="predicted"/>
<gene>
    <name evidence="3" type="ORF">HYH03_014429</name>
</gene>
<name>A0A835XNV6_9CHLO</name>
<feature type="region of interest" description="Disordered" evidence="1">
    <location>
        <begin position="1"/>
        <end position="25"/>
    </location>
</feature>
<comment type="caution">
    <text evidence="3">The sequence shown here is derived from an EMBL/GenBank/DDBJ whole genome shotgun (WGS) entry which is preliminary data.</text>
</comment>
<reference evidence="3" key="1">
    <citation type="journal article" date="2020" name="bioRxiv">
        <title>Comparative genomics of Chlamydomonas.</title>
        <authorList>
            <person name="Craig R.J."/>
            <person name="Hasan A.R."/>
            <person name="Ness R.W."/>
            <person name="Keightley P.D."/>
        </authorList>
    </citation>
    <scope>NUCLEOTIDE SEQUENCE</scope>
    <source>
        <strain evidence="3">CCAP 11/70</strain>
    </source>
</reference>
<dbReference type="AlphaFoldDB" id="A0A835XNV6"/>
<protein>
    <submittedName>
        <fullName evidence="3">Uncharacterized protein</fullName>
    </submittedName>
</protein>
<feature type="transmembrane region" description="Helical" evidence="2">
    <location>
        <begin position="32"/>
        <end position="53"/>
    </location>
</feature>
<dbReference type="Proteomes" id="UP000612055">
    <property type="component" value="Unassembled WGS sequence"/>
</dbReference>
<evidence type="ECO:0000256" key="1">
    <source>
        <dbReference type="SAM" id="MobiDB-lite"/>
    </source>
</evidence>
<keyword evidence="2" id="KW-0812">Transmembrane</keyword>
<keyword evidence="4" id="KW-1185">Reference proteome</keyword>